<dbReference type="AlphaFoldDB" id="A0A1S8DJY4"/>
<dbReference type="PANTHER" id="PTHR36302">
    <property type="entry name" value="BLR7088 PROTEIN"/>
    <property type="match status" value="1"/>
</dbReference>
<evidence type="ECO:0008006" key="4">
    <source>
        <dbReference type="Google" id="ProtNLM"/>
    </source>
</evidence>
<accession>A0A1S8DJY4</accession>
<dbReference type="InterPro" id="IPR036182">
    <property type="entry name" value="PCuAC_sf"/>
</dbReference>
<dbReference type="Pfam" id="PF04314">
    <property type="entry name" value="PCuAC"/>
    <property type="match status" value="1"/>
</dbReference>
<dbReference type="EMBL" id="MUBC01000007">
    <property type="protein sequence ID" value="ONM44972.1"/>
    <property type="molecule type" value="Genomic_DNA"/>
</dbReference>
<dbReference type="Proteomes" id="UP000242847">
    <property type="component" value="Unassembled WGS sequence"/>
</dbReference>
<evidence type="ECO:0000313" key="3">
    <source>
        <dbReference type="Proteomes" id="UP000242847"/>
    </source>
</evidence>
<comment type="caution">
    <text evidence="2">The sequence shown here is derived from an EMBL/GenBank/DDBJ whole genome shotgun (WGS) entry which is preliminary data.</text>
</comment>
<name>A0A1S8DJY4_9GAMM</name>
<reference evidence="2 3" key="1">
    <citation type="submission" date="2017-01" db="EMBL/GenBank/DDBJ databases">
        <title>Draft genome sequence of Pseudomonas pachastrellae type strain CCUG 46540T from a deep sea.</title>
        <authorList>
            <person name="Gomila M."/>
            <person name="Mulet M."/>
            <person name="Lalucat J."/>
            <person name="Garcia-Valdes E."/>
        </authorList>
    </citation>
    <scope>NUCLEOTIDE SEQUENCE [LARGE SCALE GENOMIC DNA]</scope>
    <source>
        <strain evidence="2 3">CCUG 46540</strain>
    </source>
</reference>
<dbReference type="OrthoDB" id="9796962at2"/>
<dbReference type="Gene3D" id="2.60.40.1890">
    <property type="entry name" value="PCu(A)C copper chaperone"/>
    <property type="match status" value="1"/>
</dbReference>
<dbReference type="STRING" id="254161.SAMN05216256_107168"/>
<feature type="signal peptide" evidence="1">
    <location>
        <begin position="1"/>
        <end position="21"/>
    </location>
</feature>
<sequence length="161" mass="17317">MRFNKLSLLLIGCAMAQLVDAHEFEAGQLHIDHPWSRALPPVAPTGAAYLSISNHGGTADTLLGAKTEVAGKVEIHEHVHADGVMKMQRVESLTIEPGATVTFSPGSYHLMLFNLARPLAAGESYPLTLNFANAGDVDVQVNVQANDEPSAGEKQDHHQHH</sequence>
<feature type="chain" id="PRO_5010545982" description="Copper chaperone PCu(A)C" evidence="1">
    <location>
        <begin position="22"/>
        <end position="161"/>
    </location>
</feature>
<dbReference type="InterPro" id="IPR007410">
    <property type="entry name" value="LpqE-like"/>
</dbReference>
<dbReference type="PANTHER" id="PTHR36302:SF1">
    <property type="entry name" value="COPPER CHAPERONE PCU(A)C"/>
    <property type="match status" value="1"/>
</dbReference>
<keyword evidence="1" id="KW-0732">Signal</keyword>
<gene>
    <name evidence="2" type="ORF">BXT89_04430</name>
</gene>
<proteinExistence type="predicted"/>
<protein>
    <recommendedName>
        <fullName evidence="4">Copper chaperone PCu(A)C</fullName>
    </recommendedName>
</protein>
<keyword evidence="3" id="KW-1185">Reference proteome</keyword>
<evidence type="ECO:0000313" key="2">
    <source>
        <dbReference type="EMBL" id="ONM44972.1"/>
    </source>
</evidence>
<dbReference type="RefSeq" id="WP_083725105.1">
    <property type="nucleotide sequence ID" value="NZ_FOUD01000007.1"/>
</dbReference>
<evidence type="ECO:0000256" key="1">
    <source>
        <dbReference type="SAM" id="SignalP"/>
    </source>
</evidence>
<dbReference type="InterPro" id="IPR058248">
    <property type="entry name" value="Lxx211020-like"/>
</dbReference>
<organism evidence="2 3">
    <name type="scientific">Halopseudomonas pachastrellae</name>
    <dbReference type="NCBI Taxonomy" id="254161"/>
    <lineage>
        <taxon>Bacteria</taxon>
        <taxon>Pseudomonadati</taxon>
        <taxon>Pseudomonadota</taxon>
        <taxon>Gammaproteobacteria</taxon>
        <taxon>Pseudomonadales</taxon>
        <taxon>Pseudomonadaceae</taxon>
        <taxon>Halopseudomonas</taxon>
    </lineage>
</organism>
<dbReference type="SUPFAM" id="SSF110087">
    <property type="entry name" value="DR1885-like metal-binding protein"/>
    <property type="match status" value="1"/>
</dbReference>